<comment type="caution">
    <text evidence="1">The sequence shown here is derived from an EMBL/GenBank/DDBJ whole genome shotgun (WGS) entry which is preliminary data.</text>
</comment>
<accession>A0ACC1A1Q3</accession>
<organism evidence="1 2">
    <name type="scientific">Pistacia atlantica</name>
    <dbReference type="NCBI Taxonomy" id="434234"/>
    <lineage>
        <taxon>Eukaryota</taxon>
        <taxon>Viridiplantae</taxon>
        <taxon>Streptophyta</taxon>
        <taxon>Embryophyta</taxon>
        <taxon>Tracheophyta</taxon>
        <taxon>Spermatophyta</taxon>
        <taxon>Magnoliopsida</taxon>
        <taxon>eudicotyledons</taxon>
        <taxon>Gunneridae</taxon>
        <taxon>Pentapetalae</taxon>
        <taxon>rosids</taxon>
        <taxon>malvids</taxon>
        <taxon>Sapindales</taxon>
        <taxon>Anacardiaceae</taxon>
        <taxon>Pistacia</taxon>
    </lineage>
</organism>
<reference evidence="2" key="1">
    <citation type="journal article" date="2023" name="G3 (Bethesda)">
        <title>Genome assembly and association tests identify interacting loci associated with vigor, precocity, and sex in interspecific pistachio rootstocks.</title>
        <authorList>
            <person name="Palmer W."/>
            <person name="Jacygrad E."/>
            <person name="Sagayaradj S."/>
            <person name="Cavanaugh K."/>
            <person name="Han R."/>
            <person name="Bertier L."/>
            <person name="Beede B."/>
            <person name="Kafkas S."/>
            <person name="Golino D."/>
            <person name="Preece J."/>
            <person name="Michelmore R."/>
        </authorList>
    </citation>
    <scope>NUCLEOTIDE SEQUENCE [LARGE SCALE GENOMIC DNA]</scope>
</reference>
<dbReference type="Proteomes" id="UP001164250">
    <property type="component" value="Chromosome 13"/>
</dbReference>
<dbReference type="EMBL" id="CM047909">
    <property type="protein sequence ID" value="KAJ0080303.1"/>
    <property type="molecule type" value="Genomic_DNA"/>
</dbReference>
<proteinExistence type="predicted"/>
<evidence type="ECO:0000313" key="2">
    <source>
        <dbReference type="Proteomes" id="UP001164250"/>
    </source>
</evidence>
<name>A0ACC1A1Q3_9ROSI</name>
<evidence type="ECO:0000313" key="1">
    <source>
        <dbReference type="EMBL" id="KAJ0080303.1"/>
    </source>
</evidence>
<gene>
    <name evidence="1" type="ORF">Patl1_23171</name>
</gene>
<keyword evidence="2" id="KW-1185">Reference proteome</keyword>
<protein>
    <submittedName>
        <fullName evidence="1">Uncharacterized protein</fullName>
    </submittedName>
</protein>
<sequence length="107" mass="11786">MQNQLNGTAPFPPKVSGLIDIATVNSRNVGILPGGDMKYECRDTDARQYVENLQHWKNKGQTSQSSEVHGTSDEPASVPHQSFQTQHADEAASEHANEPASFGFRQY</sequence>